<dbReference type="GO" id="GO:0008270">
    <property type="term" value="F:zinc ion binding"/>
    <property type="evidence" value="ECO:0007669"/>
    <property type="project" value="InterPro"/>
</dbReference>
<dbReference type="CDD" id="cd00067">
    <property type="entry name" value="GAL4"/>
    <property type="match status" value="1"/>
</dbReference>
<dbReference type="GO" id="GO:0005634">
    <property type="term" value="C:nucleus"/>
    <property type="evidence" value="ECO:0007669"/>
    <property type="project" value="UniProtKB-SubCell"/>
</dbReference>
<organism evidence="7 8">
    <name type="scientific">Roridomyces roridus</name>
    <dbReference type="NCBI Taxonomy" id="1738132"/>
    <lineage>
        <taxon>Eukaryota</taxon>
        <taxon>Fungi</taxon>
        <taxon>Dikarya</taxon>
        <taxon>Basidiomycota</taxon>
        <taxon>Agaricomycotina</taxon>
        <taxon>Agaricomycetes</taxon>
        <taxon>Agaricomycetidae</taxon>
        <taxon>Agaricales</taxon>
        <taxon>Marasmiineae</taxon>
        <taxon>Mycenaceae</taxon>
        <taxon>Roridomyces</taxon>
    </lineage>
</organism>
<dbReference type="InterPro" id="IPR001138">
    <property type="entry name" value="Zn2Cys6_DnaBD"/>
</dbReference>
<dbReference type="GO" id="GO:0000981">
    <property type="term" value="F:DNA-binding transcription factor activity, RNA polymerase II-specific"/>
    <property type="evidence" value="ECO:0007669"/>
    <property type="project" value="InterPro"/>
</dbReference>
<keyword evidence="5" id="KW-0539">Nucleus</keyword>
<dbReference type="Gene3D" id="4.10.240.10">
    <property type="entry name" value="Zn(2)-C6 fungal-type DNA-binding domain"/>
    <property type="match status" value="1"/>
</dbReference>
<dbReference type="Proteomes" id="UP001221142">
    <property type="component" value="Unassembled WGS sequence"/>
</dbReference>
<reference evidence="7" key="1">
    <citation type="submission" date="2023-03" db="EMBL/GenBank/DDBJ databases">
        <title>Massive genome expansion in bonnet fungi (Mycena s.s.) driven by repeated elements and novel gene families across ecological guilds.</title>
        <authorList>
            <consortium name="Lawrence Berkeley National Laboratory"/>
            <person name="Harder C.B."/>
            <person name="Miyauchi S."/>
            <person name="Viragh M."/>
            <person name="Kuo A."/>
            <person name="Thoen E."/>
            <person name="Andreopoulos B."/>
            <person name="Lu D."/>
            <person name="Skrede I."/>
            <person name="Drula E."/>
            <person name="Henrissat B."/>
            <person name="Morin E."/>
            <person name="Kohler A."/>
            <person name="Barry K."/>
            <person name="LaButti K."/>
            <person name="Morin E."/>
            <person name="Salamov A."/>
            <person name="Lipzen A."/>
            <person name="Mereny Z."/>
            <person name="Hegedus B."/>
            <person name="Baldrian P."/>
            <person name="Stursova M."/>
            <person name="Weitz H."/>
            <person name="Taylor A."/>
            <person name="Grigoriev I.V."/>
            <person name="Nagy L.G."/>
            <person name="Martin F."/>
            <person name="Kauserud H."/>
        </authorList>
    </citation>
    <scope>NUCLEOTIDE SEQUENCE</scope>
    <source>
        <strain evidence="7">9284</strain>
    </source>
</reference>
<dbReference type="EMBL" id="JARKIF010000015">
    <property type="protein sequence ID" value="KAJ7622155.1"/>
    <property type="molecule type" value="Genomic_DNA"/>
</dbReference>
<evidence type="ECO:0000256" key="1">
    <source>
        <dbReference type="ARBA" id="ARBA00004123"/>
    </source>
</evidence>
<keyword evidence="8" id="KW-1185">Reference proteome</keyword>
<keyword evidence="4" id="KW-0804">Transcription</keyword>
<dbReference type="InterPro" id="IPR050815">
    <property type="entry name" value="TF_fung"/>
</dbReference>
<evidence type="ECO:0000256" key="5">
    <source>
        <dbReference type="ARBA" id="ARBA00023242"/>
    </source>
</evidence>
<protein>
    <recommendedName>
        <fullName evidence="6">Zn(2)-C6 fungal-type domain-containing protein</fullName>
    </recommendedName>
</protein>
<evidence type="ECO:0000256" key="2">
    <source>
        <dbReference type="ARBA" id="ARBA00022723"/>
    </source>
</evidence>
<name>A0AAD7BIR4_9AGAR</name>
<evidence type="ECO:0000259" key="6">
    <source>
        <dbReference type="PROSITE" id="PS50048"/>
    </source>
</evidence>
<evidence type="ECO:0000313" key="7">
    <source>
        <dbReference type="EMBL" id="KAJ7622155.1"/>
    </source>
</evidence>
<dbReference type="Pfam" id="PF00172">
    <property type="entry name" value="Zn_clus"/>
    <property type="match status" value="1"/>
</dbReference>
<keyword evidence="2" id="KW-0479">Metal-binding</keyword>
<evidence type="ECO:0000256" key="4">
    <source>
        <dbReference type="ARBA" id="ARBA00023163"/>
    </source>
</evidence>
<proteinExistence type="predicted"/>
<dbReference type="AlphaFoldDB" id="A0AAD7BIR4"/>
<dbReference type="SUPFAM" id="SSF57701">
    <property type="entry name" value="Zn2/Cys6 DNA-binding domain"/>
    <property type="match status" value="1"/>
</dbReference>
<accession>A0AAD7BIR4</accession>
<dbReference type="PROSITE" id="PS50048">
    <property type="entry name" value="ZN2_CY6_FUNGAL_2"/>
    <property type="match status" value="1"/>
</dbReference>
<feature type="domain" description="Zn(2)-C6 fungal-type" evidence="6">
    <location>
        <begin position="16"/>
        <end position="50"/>
    </location>
</feature>
<gene>
    <name evidence="7" type="ORF">FB45DRAFT_1090837</name>
</gene>
<dbReference type="PANTHER" id="PTHR47338:SF29">
    <property type="entry name" value="ZN(2)-C6 FUNGAL-TYPE DOMAIN-CONTAINING PROTEIN"/>
    <property type="match status" value="1"/>
</dbReference>
<dbReference type="PANTHER" id="PTHR47338">
    <property type="entry name" value="ZN(II)2CYS6 TRANSCRIPTION FACTOR (EUROFUNG)-RELATED"/>
    <property type="match status" value="1"/>
</dbReference>
<evidence type="ECO:0000313" key="8">
    <source>
        <dbReference type="Proteomes" id="UP001221142"/>
    </source>
</evidence>
<dbReference type="SMART" id="SM00066">
    <property type="entry name" value="GAL4"/>
    <property type="match status" value="1"/>
</dbReference>
<evidence type="ECO:0000256" key="3">
    <source>
        <dbReference type="ARBA" id="ARBA00023015"/>
    </source>
</evidence>
<comment type="subcellular location">
    <subcellularLocation>
        <location evidence="1">Nucleus</location>
    </subcellularLocation>
</comment>
<keyword evidence="3" id="KW-0805">Transcription regulation</keyword>
<comment type="caution">
    <text evidence="7">The sequence shown here is derived from an EMBL/GenBank/DDBJ whole genome shotgun (WGS) entry which is preliminary data.</text>
</comment>
<dbReference type="CDD" id="cd12148">
    <property type="entry name" value="fungal_TF_MHR"/>
    <property type="match status" value="1"/>
</dbReference>
<sequence>MWNTVTKAVPLQRGQACINCRKRKIKCDGQRPVCTRCLRNPAKMRSPCHFDTPEPGIQDPALPMEGMPATELDLLCALPGDGRGELEVLEMPAMPEAFPSPVDIFFRRCATTPYFFLDATRPRYSVDNSCLLEHHGWGNCRLPALRSAIFLLGSILANVLIDNPYTSDTLLECLLQTVAAPGEGPPDFGSLFELLQTEILLSLYYLYAADPQEGWYHCATAVSLALQIRTHLDQVPSTGRQAQEYRNALLSVVIIRAHWIVAYGPPAPSAWRSDLEESIDVKKLLEETTDTLSPKELLAKACILFNLVSVSDSATANPNSFISLDKTLSSLQCAIPLARLHGTDNTLILTDALTNLAVIRLHSPYARVAEAARAKSLAAARRIVTSLAHVDLLNGVDGVDVLFGPIYAFTASFYISDIAFYQICTGPKAEATLRQIEMCLGKLMSALASLAVHGPIFEECYGRMRHAYAQIPVMAGP</sequence>
<dbReference type="InterPro" id="IPR036864">
    <property type="entry name" value="Zn2-C6_fun-type_DNA-bd_sf"/>
</dbReference>